<proteinExistence type="predicted"/>
<dbReference type="EMBL" id="MTKT01001287">
    <property type="protein sequence ID" value="OWM85157.1"/>
    <property type="molecule type" value="Genomic_DNA"/>
</dbReference>
<comment type="caution">
    <text evidence="1">The sequence shown here is derived from an EMBL/GenBank/DDBJ whole genome shotgun (WGS) entry which is preliminary data.</text>
</comment>
<organism evidence="1 2">
    <name type="scientific">Punica granatum</name>
    <name type="common">Pomegranate</name>
    <dbReference type="NCBI Taxonomy" id="22663"/>
    <lineage>
        <taxon>Eukaryota</taxon>
        <taxon>Viridiplantae</taxon>
        <taxon>Streptophyta</taxon>
        <taxon>Embryophyta</taxon>
        <taxon>Tracheophyta</taxon>
        <taxon>Spermatophyta</taxon>
        <taxon>Magnoliopsida</taxon>
        <taxon>eudicotyledons</taxon>
        <taxon>Gunneridae</taxon>
        <taxon>Pentapetalae</taxon>
        <taxon>rosids</taxon>
        <taxon>malvids</taxon>
        <taxon>Myrtales</taxon>
        <taxon>Lythraceae</taxon>
        <taxon>Punica</taxon>
    </lineage>
</organism>
<evidence type="ECO:0000313" key="2">
    <source>
        <dbReference type="Proteomes" id="UP000197138"/>
    </source>
</evidence>
<dbReference type="AlphaFoldDB" id="A0A218XJL9"/>
<sequence>MQKYENYNNPVIKFLPRNINSASDTIFVPLHDQDRSRLNINLHLQELILQKSITASLRPSSKVLQPLLAHPPTQVNRSKPIKLFHKILSKLPPVYQ</sequence>
<name>A0A218XJL9_PUNGR</name>
<reference evidence="2" key="1">
    <citation type="journal article" date="2017" name="Plant J.">
        <title>The pomegranate (Punica granatum L.) genome and the genomics of punicalagin biosynthesis.</title>
        <authorList>
            <person name="Qin G."/>
            <person name="Xu C."/>
            <person name="Ming R."/>
            <person name="Tang H."/>
            <person name="Guyot R."/>
            <person name="Kramer E.M."/>
            <person name="Hu Y."/>
            <person name="Yi X."/>
            <person name="Qi Y."/>
            <person name="Xu X."/>
            <person name="Gao Z."/>
            <person name="Pan H."/>
            <person name="Jian J."/>
            <person name="Tian Y."/>
            <person name="Yue Z."/>
            <person name="Xu Y."/>
        </authorList>
    </citation>
    <scope>NUCLEOTIDE SEQUENCE [LARGE SCALE GENOMIC DNA]</scope>
    <source>
        <strain evidence="2">cv. Dabenzi</strain>
    </source>
</reference>
<dbReference type="Proteomes" id="UP000197138">
    <property type="component" value="Unassembled WGS sequence"/>
</dbReference>
<protein>
    <submittedName>
        <fullName evidence="1">Uncharacterized protein</fullName>
    </submittedName>
</protein>
<accession>A0A218XJL9</accession>
<gene>
    <name evidence="1" type="ORF">CDL15_Pgr027944</name>
</gene>
<evidence type="ECO:0000313" key="1">
    <source>
        <dbReference type="EMBL" id="OWM85157.1"/>
    </source>
</evidence>